<protein>
    <submittedName>
        <fullName evidence="1">Uncharacterized protein</fullName>
    </submittedName>
</protein>
<sequence>MVSSGDDRGGHRIGDVAARQAEGEVRQPHVYAGHAQRPALTLALRDPTVQVAANDRFVREPSHGLPIPG</sequence>
<comment type="caution">
    <text evidence="1">The sequence shown here is derived from an EMBL/GenBank/DDBJ whole genome shotgun (WGS) entry which is preliminary data.</text>
</comment>
<name>A0ACB7S9K8_HYAAI</name>
<dbReference type="EMBL" id="CM023485">
    <property type="protein sequence ID" value="KAH6929424.1"/>
    <property type="molecule type" value="Genomic_DNA"/>
</dbReference>
<dbReference type="Proteomes" id="UP000821845">
    <property type="component" value="Chromosome 5"/>
</dbReference>
<gene>
    <name evidence="1" type="ORF">HPB50_000185</name>
</gene>
<accession>A0ACB7S9K8</accession>
<reference evidence="1" key="1">
    <citation type="submission" date="2020-05" db="EMBL/GenBank/DDBJ databases">
        <title>Large-scale comparative analyses of tick genomes elucidate their genetic diversity and vector capacities.</title>
        <authorList>
            <person name="Jia N."/>
            <person name="Wang J."/>
            <person name="Shi W."/>
            <person name="Du L."/>
            <person name="Sun Y."/>
            <person name="Zhan W."/>
            <person name="Jiang J."/>
            <person name="Wang Q."/>
            <person name="Zhang B."/>
            <person name="Ji P."/>
            <person name="Sakyi L.B."/>
            <person name="Cui X."/>
            <person name="Yuan T."/>
            <person name="Jiang B."/>
            <person name="Yang W."/>
            <person name="Lam T.T.-Y."/>
            <person name="Chang Q."/>
            <person name="Ding S."/>
            <person name="Wang X."/>
            <person name="Zhu J."/>
            <person name="Ruan X."/>
            <person name="Zhao L."/>
            <person name="Wei J."/>
            <person name="Que T."/>
            <person name="Du C."/>
            <person name="Cheng J."/>
            <person name="Dai P."/>
            <person name="Han X."/>
            <person name="Huang E."/>
            <person name="Gao Y."/>
            <person name="Liu J."/>
            <person name="Shao H."/>
            <person name="Ye R."/>
            <person name="Li L."/>
            <person name="Wei W."/>
            <person name="Wang X."/>
            <person name="Wang C."/>
            <person name="Yang T."/>
            <person name="Huo Q."/>
            <person name="Li W."/>
            <person name="Guo W."/>
            <person name="Chen H."/>
            <person name="Zhou L."/>
            <person name="Ni X."/>
            <person name="Tian J."/>
            <person name="Zhou Y."/>
            <person name="Sheng Y."/>
            <person name="Liu T."/>
            <person name="Pan Y."/>
            <person name="Xia L."/>
            <person name="Li J."/>
            <person name="Zhao F."/>
            <person name="Cao W."/>
        </authorList>
    </citation>
    <scope>NUCLEOTIDE SEQUENCE</scope>
    <source>
        <strain evidence="1">Hyas-2018</strain>
    </source>
</reference>
<proteinExistence type="predicted"/>
<organism evidence="1 2">
    <name type="scientific">Hyalomma asiaticum</name>
    <name type="common">Tick</name>
    <dbReference type="NCBI Taxonomy" id="266040"/>
    <lineage>
        <taxon>Eukaryota</taxon>
        <taxon>Metazoa</taxon>
        <taxon>Ecdysozoa</taxon>
        <taxon>Arthropoda</taxon>
        <taxon>Chelicerata</taxon>
        <taxon>Arachnida</taxon>
        <taxon>Acari</taxon>
        <taxon>Parasitiformes</taxon>
        <taxon>Ixodida</taxon>
        <taxon>Ixodoidea</taxon>
        <taxon>Ixodidae</taxon>
        <taxon>Hyalomminae</taxon>
        <taxon>Hyalomma</taxon>
    </lineage>
</organism>
<keyword evidence="2" id="KW-1185">Reference proteome</keyword>
<evidence type="ECO:0000313" key="2">
    <source>
        <dbReference type="Proteomes" id="UP000821845"/>
    </source>
</evidence>
<evidence type="ECO:0000313" key="1">
    <source>
        <dbReference type="EMBL" id="KAH6929424.1"/>
    </source>
</evidence>